<dbReference type="Proteomes" id="UP000283530">
    <property type="component" value="Unassembled WGS sequence"/>
</dbReference>
<organism evidence="1 2">
    <name type="scientific">Cinnamomum micranthum f. kanehirae</name>
    <dbReference type="NCBI Taxonomy" id="337451"/>
    <lineage>
        <taxon>Eukaryota</taxon>
        <taxon>Viridiplantae</taxon>
        <taxon>Streptophyta</taxon>
        <taxon>Embryophyta</taxon>
        <taxon>Tracheophyta</taxon>
        <taxon>Spermatophyta</taxon>
        <taxon>Magnoliopsida</taxon>
        <taxon>Magnoliidae</taxon>
        <taxon>Laurales</taxon>
        <taxon>Lauraceae</taxon>
        <taxon>Cinnamomum</taxon>
    </lineage>
</organism>
<sequence length="62" mass="6811">MRSLCIRATGTSTNTSRLPFGMRAHQNGEDCNEVAGQPGRENGGNCDIKYLSSSVQIYLQYL</sequence>
<accession>A0A443Q5T5</accession>
<name>A0A443Q5T5_9MAGN</name>
<dbReference type="EMBL" id="QPKB01001816">
    <property type="protein sequence ID" value="RWR98337.1"/>
    <property type="molecule type" value="Genomic_DNA"/>
</dbReference>
<keyword evidence="2" id="KW-1185">Reference proteome</keyword>
<comment type="caution">
    <text evidence="1">The sequence shown here is derived from an EMBL/GenBank/DDBJ whole genome shotgun (WGS) entry which is preliminary data.</text>
</comment>
<evidence type="ECO:0000313" key="2">
    <source>
        <dbReference type="Proteomes" id="UP000283530"/>
    </source>
</evidence>
<gene>
    <name evidence="1" type="ORF">CKAN_02788500</name>
</gene>
<reference evidence="1 2" key="1">
    <citation type="journal article" date="2019" name="Nat. Plants">
        <title>Stout camphor tree genome fills gaps in understanding of flowering plant genome evolution.</title>
        <authorList>
            <person name="Chaw S.M."/>
            <person name="Liu Y.C."/>
            <person name="Wu Y.W."/>
            <person name="Wang H.Y."/>
            <person name="Lin C.I."/>
            <person name="Wu C.S."/>
            <person name="Ke H.M."/>
            <person name="Chang L.Y."/>
            <person name="Hsu C.Y."/>
            <person name="Yang H.T."/>
            <person name="Sudianto E."/>
            <person name="Hsu M.H."/>
            <person name="Wu K.P."/>
            <person name="Wang L.N."/>
            <person name="Leebens-Mack J.H."/>
            <person name="Tsai I.J."/>
        </authorList>
    </citation>
    <scope>NUCLEOTIDE SEQUENCE [LARGE SCALE GENOMIC DNA]</scope>
    <source>
        <strain evidence="2">cv. Chaw 1501</strain>
        <tissue evidence="1">Young leaves</tissue>
    </source>
</reference>
<evidence type="ECO:0000313" key="1">
    <source>
        <dbReference type="EMBL" id="RWR98337.1"/>
    </source>
</evidence>
<protein>
    <submittedName>
        <fullName evidence="1">Uncharacterized protein</fullName>
    </submittedName>
</protein>
<dbReference type="AlphaFoldDB" id="A0A443Q5T5"/>
<proteinExistence type="predicted"/>